<keyword evidence="1" id="KW-1133">Transmembrane helix</keyword>
<reference evidence="2" key="2">
    <citation type="journal article" date="2022" name="Microbiol. Resour. Announc.">
        <title>Metagenome Sequencing to Explore Phylogenomics of Terrestrial Cyanobacteria.</title>
        <authorList>
            <person name="Ward R.D."/>
            <person name="Stajich J.E."/>
            <person name="Johansen J.R."/>
            <person name="Huntemann M."/>
            <person name="Clum A."/>
            <person name="Foster B."/>
            <person name="Foster B."/>
            <person name="Roux S."/>
            <person name="Palaniappan K."/>
            <person name="Varghese N."/>
            <person name="Mukherjee S."/>
            <person name="Reddy T.B.K."/>
            <person name="Daum C."/>
            <person name="Copeland A."/>
            <person name="Chen I.A."/>
            <person name="Ivanova N.N."/>
            <person name="Kyrpides N.C."/>
            <person name="Shapiro N."/>
            <person name="Eloe-Fadrosh E.A."/>
            <person name="Pietrasiak N."/>
        </authorList>
    </citation>
    <scope>NUCLEOTIDE SEQUENCE</scope>
    <source>
        <strain evidence="2">JT2-VF2</strain>
    </source>
</reference>
<organism evidence="2 3">
    <name type="scientific">Mojavia pulchra JT2-VF2</name>
    <dbReference type="NCBI Taxonomy" id="287848"/>
    <lineage>
        <taxon>Bacteria</taxon>
        <taxon>Bacillati</taxon>
        <taxon>Cyanobacteriota</taxon>
        <taxon>Cyanophyceae</taxon>
        <taxon>Nostocales</taxon>
        <taxon>Nostocaceae</taxon>
    </lineage>
</organism>
<sequence>MADKCDRVYLNFDLFQPQKMQTHGVPIGLVIVPPFVANVLILFMDQATSITNIKAFVTDVLILFMDQATFITNIKAFVVNVLMIFMDQATFITNIKAFVANIVIKPGNRLNLQ</sequence>
<gene>
    <name evidence="2" type="ORF">KME32_29330</name>
</gene>
<proteinExistence type="predicted"/>
<evidence type="ECO:0000313" key="2">
    <source>
        <dbReference type="EMBL" id="MBW4565127.1"/>
    </source>
</evidence>
<comment type="caution">
    <text evidence="2">The sequence shown here is derived from an EMBL/GenBank/DDBJ whole genome shotgun (WGS) entry which is preliminary data.</text>
</comment>
<dbReference type="AlphaFoldDB" id="A0A951UIZ1"/>
<dbReference type="Proteomes" id="UP000715781">
    <property type="component" value="Unassembled WGS sequence"/>
</dbReference>
<reference evidence="2" key="1">
    <citation type="submission" date="2021-05" db="EMBL/GenBank/DDBJ databases">
        <authorList>
            <person name="Pietrasiak N."/>
            <person name="Ward R."/>
            <person name="Stajich J.E."/>
            <person name="Kurbessoian T."/>
        </authorList>
    </citation>
    <scope>NUCLEOTIDE SEQUENCE</scope>
    <source>
        <strain evidence="2">JT2-VF2</strain>
    </source>
</reference>
<feature type="transmembrane region" description="Helical" evidence="1">
    <location>
        <begin position="24"/>
        <end position="44"/>
    </location>
</feature>
<accession>A0A951UIZ1</accession>
<name>A0A951UIZ1_9NOST</name>
<keyword evidence="1" id="KW-0812">Transmembrane</keyword>
<evidence type="ECO:0000313" key="3">
    <source>
        <dbReference type="Proteomes" id="UP000715781"/>
    </source>
</evidence>
<dbReference type="EMBL" id="JAHHHN010000031">
    <property type="protein sequence ID" value="MBW4565127.1"/>
    <property type="molecule type" value="Genomic_DNA"/>
</dbReference>
<evidence type="ECO:0000256" key="1">
    <source>
        <dbReference type="SAM" id="Phobius"/>
    </source>
</evidence>
<protein>
    <submittedName>
        <fullName evidence="2">Uncharacterized protein</fullName>
    </submittedName>
</protein>
<keyword evidence="1" id="KW-0472">Membrane</keyword>